<dbReference type="Pfam" id="PF10099">
    <property type="entry name" value="RskA_C"/>
    <property type="match status" value="1"/>
</dbReference>
<name>A0A3L7JQM5_9BACI</name>
<feature type="domain" description="Putative zinc-finger" evidence="14">
    <location>
        <begin position="8"/>
        <end position="36"/>
    </location>
</feature>
<evidence type="ECO:0000256" key="1">
    <source>
        <dbReference type="ARBA" id="ARBA00004167"/>
    </source>
</evidence>
<feature type="region of interest" description="Disordered" evidence="11">
    <location>
        <begin position="76"/>
        <end position="97"/>
    </location>
</feature>
<evidence type="ECO:0000256" key="8">
    <source>
        <dbReference type="ARBA" id="ARBA00024438"/>
    </source>
</evidence>
<feature type="domain" description="Anti-sigma K factor RskA C-terminal" evidence="13">
    <location>
        <begin position="112"/>
        <end position="249"/>
    </location>
</feature>
<evidence type="ECO:0000256" key="3">
    <source>
        <dbReference type="ARBA" id="ARBA00022475"/>
    </source>
</evidence>
<keyword evidence="16" id="KW-1185">Reference proteome</keyword>
<dbReference type="InterPro" id="IPR041916">
    <property type="entry name" value="Anti_sigma_zinc_sf"/>
</dbReference>
<dbReference type="InterPro" id="IPR018764">
    <property type="entry name" value="RskA_C"/>
</dbReference>
<dbReference type="GO" id="GO:0016989">
    <property type="term" value="F:sigma factor antagonist activity"/>
    <property type="evidence" value="ECO:0007669"/>
    <property type="project" value="TreeGrafter"/>
</dbReference>
<dbReference type="GO" id="GO:0006417">
    <property type="term" value="P:regulation of translation"/>
    <property type="evidence" value="ECO:0007669"/>
    <property type="project" value="TreeGrafter"/>
</dbReference>
<gene>
    <name evidence="15" type="ORF">D9X91_18965</name>
</gene>
<sequence length="257" mass="28476">MNYSQCENLIDYFNQSLSESEKRAFEEHLEQCADCREELKEWTELTSDLAFESEAVSPPEGMKERVLMRVFEEDEEVTPDTVNPNPQPEPIAPVTPMKEKHPAQKRAWLLPAMAAALLLSVGANFYLGSQVQQNGAVNKTAAVDQVVKYLALNPVDSNASGMASFVKQKDNVSMVIQASNLAKLKGDEVYQVWLIKDKKPIRAGAFKSSTTGDGAVVFRMDKKEDQDLSQYDTVAITLEPNADSQTPKGNMVLASKL</sequence>
<dbReference type="RefSeq" id="WP_121682220.1">
    <property type="nucleotide sequence ID" value="NZ_RCVZ01000017.1"/>
</dbReference>
<evidence type="ECO:0000256" key="11">
    <source>
        <dbReference type="SAM" id="MobiDB-lite"/>
    </source>
</evidence>
<dbReference type="InterPro" id="IPR051474">
    <property type="entry name" value="Anti-sigma-K/W_factor"/>
</dbReference>
<dbReference type="Proteomes" id="UP000276770">
    <property type="component" value="Unassembled WGS sequence"/>
</dbReference>
<evidence type="ECO:0000256" key="10">
    <source>
        <dbReference type="ARBA" id="ARBA00030803"/>
    </source>
</evidence>
<dbReference type="Gene3D" id="1.10.10.1320">
    <property type="entry name" value="Anti-sigma factor, zinc-finger domain"/>
    <property type="match status" value="1"/>
</dbReference>
<dbReference type="PANTHER" id="PTHR37461">
    <property type="entry name" value="ANTI-SIGMA-K FACTOR RSKA"/>
    <property type="match status" value="1"/>
</dbReference>
<dbReference type="Pfam" id="PF13490">
    <property type="entry name" value="zf-HC2"/>
    <property type="match status" value="1"/>
</dbReference>
<evidence type="ECO:0000256" key="12">
    <source>
        <dbReference type="SAM" id="Phobius"/>
    </source>
</evidence>
<keyword evidence="3" id="KW-1003">Cell membrane</keyword>
<evidence type="ECO:0000256" key="6">
    <source>
        <dbReference type="ARBA" id="ARBA00023136"/>
    </source>
</evidence>
<accession>A0A3L7JQM5</accession>
<keyword evidence="4 12" id="KW-0812">Transmembrane</keyword>
<evidence type="ECO:0000259" key="13">
    <source>
        <dbReference type="Pfam" id="PF10099"/>
    </source>
</evidence>
<keyword evidence="5 12" id="KW-1133">Transmembrane helix</keyword>
<evidence type="ECO:0000256" key="4">
    <source>
        <dbReference type="ARBA" id="ARBA00022692"/>
    </source>
</evidence>
<proteinExistence type="inferred from homology"/>
<evidence type="ECO:0000313" key="15">
    <source>
        <dbReference type="EMBL" id="RLQ93113.1"/>
    </source>
</evidence>
<dbReference type="OrthoDB" id="150725at2"/>
<protein>
    <recommendedName>
        <fullName evidence="8">Anti-sigma-W factor RsiW</fullName>
    </recommendedName>
    <alternativeName>
        <fullName evidence="10">Regulator of SigK</fullName>
    </alternativeName>
    <alternativeName>
        <fullName evidence="9">Sigma-K anti-sigma factor RskA</fullName>
    </alternativeName>
</protein>
<comment type="subcellular location">
    <subcellularLocation>
        <location evidence="2">Cell membrane</location>
    </subcellularLocation>
    <subcellularLocation>
        <location evidence="1">Membrane</location>
        <topology evidence="1">Single-pass membrane protein</topology>
    </subcellularLocation>
</comment>
<dbReference type="GO" id="GO:0005886">
    <property type="term" value="C:plasma membrane"/>
    <property type="evidence" value="ECO:0007669"/>
    <property type="project" value="UniProtKB-SubCell"/>
</dbReference>
<organism evidence="15 16">
    <name type="scientific">Falsibacillus albus</name>
    <dbReference type="NCBI Taxonomy" id="2478915"/>
    <lineage>
        <taxon>Bacteria</taxon>
        <taxon>Bacillati</taxon>
        <taxon>Bacillota</taxon>
        <taxon>Bacilli</taxon>
        <taxon>Bacillales</taxon>
        <taxon>Bacillaceae</taxon>
        <taxon>Falsibacillus</taxon>
    </lineage>
</organism>
<reference evidence="15 16" key="1">
    <citation type="submission" date="2018-10" db="EMBL/GenBank/DDBJ databases">
        <title>Falsibacillus sp. genome draft.</title>
        <authorList>
            <person name="Shi S."/>
        </authorList>
    </citation>
    <scope>NUCLEOTIDE SEQUENCE [LARGE SCALE GENOMIC DNA]</scope>
    <source>
        <strain evidence="15 16">GY 10110</strain>
    </source>
</reference>
<evidence type="ECO:0000256" key="7">
    <source>
        <dbReference type="ARBA" id="ARBA00024353"/>
    </source>
</evidence>
<evidence type="ECO:0000313" key="16">
    <source>
        <dbReference type="Proteomes" id="UP000276770"/>
    </source>
</evidence>
<evidence type="ECO:0000256" key="9">
    <source>
        <dbReference type="ARBA" id="ARBA00029829"/>
    </source>
</evidence>
<dbReference type="AlphaFoldDB" id="A0A3L7JQM5"/>
<evidence type="ECO:0000256" key="2">
    <source>
        <dbReference type="ARBA" id="ARBA00004236"/>
    </source>
</evidence>
<dbReference type="EMBL" id="RCVZ01000017">
    <property type="protein sequence ID" value="RLQ93113.1"/>
    <property type="molecule type" value="Genomic_DNA"/>
</dbReference>
<comment type="caution">
    <text evidence="15">The sequence shown here is derived from an EMBL/GenBank/DDBJ whole genome shotgun (WGS) entry which is preliminary data.</text>
</comment>
<dbReference type="PANTHER" id="PTHR37461:SF1">
    <property type="entry name" value="ANTI-SIGMA-K FACTOR RSKA"/>
    <property type="match status" value="1"/>
</dbReference>
<evidence type="ECO:0000259" key="14">
    <source>
        <dbReference type="Pfam" id="PF13490"/>
    </source>
</evidence>
<feature type="transmembrane region" description="Helical" evidence="12">
    <location>
        <begin position="107"/>
        <end position="127"/>
    </location>
</feature>
<keyword evidence="6 12" id="KW-0472">Membrane</keyword>
<dbReference type="InterPro" id="IPR027383">
    <property type="entry name" value="Znf_put"/>
</dbReference>
<evidence type="ECO:0000256" key="5">
    <source>
        <dbReference type="ARBA" id="ARBA00022989"/>
    </source>
</evidence>
<comment type="similarity">
    <text evidence="7">Belongs to the zinc-associated anti-sigma factor (ZAS) superfamily. Anti-sigma-W factor family.</text>
</comment>